<gene>
    <name evidence="3" type="ORF">KMW28_26540</name>
</gene>
<evidence type="ECO:0000259" key="2">
    <source>
        <dbReference type="Pfam" id="PF12146"/>
    </source>
</evidence>
<evidence type="ECO:0000313" key="4">
    <source>
        <dbReference type="Proteomes" id="UP000678679"/>
    </source>
</evidence>
<dbReference type="Pfam" id="PF12146">
    <property type="entry name" value="Hydrolase_4"/>
    <property type="match status" value="1"/>
</dbReference>
<name>A0AAX1NB91_9BACT</name>
<dbReference type="Gene3D" id="3.40.50.1820">
    <property type="entry name" value="alpha/beta hydrolase"/>
    <property type="match status" value="1"/>
</dbReference>
<keyword evidence="1" id="KW-1133">Transmembrane helix</keyword>
<dbReference type="InterPro" id="IPR029058">
    <property type="entry name" value="AB_hydrolase_fold"/>
</dbReference>
<dbReference type="InterPro" id="IPR022742">
    <property type="entry name" value="Hydrolase_4"/>
</dbReference>
<keyword evidence="1" id="KW-0812">Transmembrane</keyword>
<reference evidence="3 4" key="1">
    <citation type="submission" date="2021-05" db="EMBL/GenBank/DDBJ databases">
        <title>Comparative genomic studies on the polysaccharide-degrading batcterial strains of the Flammeovirga genus.</title>
        <authorList>
            <person name="Zewei F."/>
            <person name="Zheng Z."/>
            <person name="Yu L."/>
            <person name="Ruyue G."/>
            <person name="Yanhong M."/>
            <person name="Yuanyuan C."/>
            <person name="Jingyan G."/>
            <person name="Wenjun H."/>
        </authorList>
    </citation>
    <scope>NUCLEOTIDE SEQUENCE [LARGE SCALE GENOMIC DNA]</scope>
    <source>
        <strain evidence="3 4">NBRC:100898</strain>
    </source>
</reference>
<dbReference type="EMBL" id="CP076133">
    <property type="protein sequence ID" value="QWG04457.1"/>
    <property type="molecule type" value="Genomic_DNA"/>
</dbReference>
<evidence type="ECO:0000313" key="3">
    <source>
        <dbReference type="EMBL" id="QWG04457.1"/>
    </source>
</evidence>
<feature type="domain" description="Serine aminopeptidase S33" evidence="2">
    <location>
        <begin position="71"/>
        <end position="185"/>
    </location>
</feature>
<dbReference type="Proteomes" id="UP000678679">
    <property type="component" value="Chromosome 2"/>
</dbReference>
<accession>A0AAX1NB91</accession>
<dbReference type="PANTHER" id="PTHR12277">
    <property type="entry name" value="ALPHA/BETA HYDROLASE DOMAIN-CONTAINING PROTEIN"/>
    <property type="match status" value="1"/>
</dbReference>
<dbReference type="RefSeq" id="WP_169667104.1">
    <property type="nucleotide sequence ID" value="NZ_CP076133.1"/>
</dbReference>
<keyword evidence="4" id="KW-1185">Reference proteome</keyword>
<organism evidence="3 4">
    <name type="scientific">Flammeovirga yaeyamensis</name>
    <dbReference type="NCBI Taxonomy" id="367791"/>
    <lineage>
        <taxon>Bacteria</taxon>
        <taxon>Pseudomonadati</taxon>
        <taxon>Bacteroidota</taxon>
        <taxon>Cytophagia</taxon>
        <taxon>Cytophagales</taxon>
        <taxon>Flammeovirgaceae</taxon>
        <taxon>Flammeovirga</taxon>
    </lineage>
</organism>
<dbReference type="AlphaFoldDB" id="A0AAX1NB91"/>
<protein>
    <submittedName>
        <fullName evidence="3">Lysophospholipase</fullName>
    </submittedName>
</protein>
<feature type="transmembrane region" description="Helical" evidence="1">
    <location>
        <begin position="7"/>
        <end position="25"/>
    </location>
</feature>
<proteinExistence type="predicted"/>
<keyword evidence="1" id="KW-0472">Membrane</keyword>
<dbReference type="SUPFAM" id="SSF53474">
    <property type="entry name" value="alpha/beta-Hydrolases"/>
    <property type="match status" value="1"/>
</dbReference>
<sequence>MKKLIKGFLLSIVTIYIIFCGGLYLNQESLIFFPDKLKADYQFEFPMDFEEMNFNTSDGNTINGLLFKSDSTKGLVFFLHGNSGSLENYGYTTQVFLENNYNVLMIDYRGFGKSTGEISSQKQLFDDNQMIYDRMKLQYNEENIIIMGYSIGTGMASFLASKNNPKELILQAPYYGLKAMMRKHYPYVPPFLLKYRFATYKYLRKCNFPIYIFHGKGDNVIPYDQSVKLKEEFPSKIELTTLKNQGHNGISNHSNYLEVMNVILSKE</sequence>
<dbReference type="KEGG" id="fya:KMW28_26540"/>
<dbReference type="PANTHER" id="PTHR12277:SF81">
    <property type="entry name" value="PROTEIN ABHD13"/>
    <property type="match status" value="1"/>
</dbReference>
<evidence type="ECO:0000256" key="1">
    <source>
        <dbReference type="SAM" id="Phobius"/>
    </source>
</evidence>